<sequence>MKTKMMGDVTFSLREDHDFRWLEEIGHVFCVFDEQDSGNISFGVENVDGKFFVKYAGARPMDFTGEPDDAVERLKTAIPVYEQLDHPFLIKLKNHFALREGYAAVFDWAEGECLHSHWSHGGPAKYTDPTSPYYRFRNLDVTKRLKTLETIFSFHAFVEEQGFVAVDFYDGSILYDFINDVTTICDIDFYRKCPTFNDIGEEFWGADRSKSPEEYELGAVIDERTNVYTMGAIAFGLLGGETDHSLSSWEAGEDLYEVASKAVNKDKEARYKNVRAFMKAWKEVKERLTFT</sequence>
<accession>A0A1H0FWY7</accession>
<keyword evidence="2" id="KW-0723">Serine/threonine-protein kinase</keyword>
<dbReference type="AlphaFoldDB" id="A0A1H0FWY7"/>
<dbReference type="Gene3D" id="1.10.510.10">
    <property type="entry name" value="Transferase(Phosphotransferase) domain 1"/>
    <property type="match status" value="1"/>
</dbReference>
<evidence type="ECO:0000259" key="1">
    <source>
        <dbReference type="PROSITE" id="PS50011"/>
    </source>
</evidence>
<dbReference type="GO" id="GO:0005524">
    <property type="term" value="F:ATP binding"/>
    <property type="evidence" value="ECO:0007669"/>
    <property type="project" value="InterPro"/>
</dbReference>
<keyword evidence="2" id="KW-0418">Kinase</keyword>
<evidence type="ECO:0000313" key="2">
    <source>
        <dbReference type="EMBL" id="SDN99120.1"/>
    </source>
</evidence>
<dbReference type="InterPro" id="IPR000719">
    <property type="entry name" value="Prot_kinase_dom"/>
</dbReference>
<dbReference type="RefSeq" id="WP_089650926.1">
    <property type="nucleotide sequence ID" value="NZ_FNIZ01000002.1"/>
</dbReference>
<gene>
    <name evidence="2" type="ORF">SAMN05421677_102144</name>
</gene>
<dbReference type="EMBL" id="FNIZ01000002">
    <property type="protein sequence ID" value="SDN99120.1"/>
    <property type="molecule type" value="Genomic_DNA"/>
</dbReference>
<organism evidence="2 3">
    <name type="scientific">Halobacillus aidingensis</name>
    <dbReference type="NCBI Taxonomy" id="240303"/>
    <lineage>
        <taxon>Bacteria</taxon>
        <taxon>Bacillati</taxon>
        <taxon>Bacillota</taxon>
        <taxon>Bacilli</taxon>
        <taxon>Bacillales</taxon>
        <taxon>Bacillaceae</taxon>
        <taxon>Halobacillus</taxon>
    </lineage>
</organism>
<dbReference type="PROSITE" id="PS50011">
    <property type="entry name" value="PROTEIN_KINASE_DOM"/>
    <property type="match status" value="1"/>
</dbReference>
<proteinExistence type="predicted"/>
<name>A0A1H0FWY7_HALAD</name>
<dbReference type="STRING" id="240303.SAMN05421677_102144"/>
<dbReference type="OrthoDB" id="334783at2"/>
<keyword evidence="2" id="KW-0808">Transferase</keyword>
<protein>
    <submittedName>
        <fullName evidence="2">Serine/threonine protein kinase</fullName>
    </submittedName>
</protein>
<evidence type="ECO:0000313" key="3">
    <source>
        <dbReference type="Proteomes" id="UP000198860"/>
    </source>
</evidence>
<dbReference type="SUPFAM" id="SSF56112">
    <property type="entry name" value="Protein kinase-like (PK-like)"/>
    <property type="match status" value="1"/>
</dbReference>
<keyword evidence="3" id="KW-1185">Reference proteome</keyword>
<feature type="domain" description="Protein kinase" evidence="1">
    <location>
        <begin position="1"/>
        <end position="291"/>
    </location>
</feature>
<dbReference type="GO" id="GO:0004674">
    <property type="term" value="F:protein serine/threonine kinase activity"/>
    <property type="evidence" value="ECO:0007669"/>
    <property type="project" value="UniProtKB-KW"/>
</dbReference>
<dbReference type="Proteomes" id="UP000198860">
    <property type="component" value="Unassembled WGS sequence"/>
</dbReference>
<reference evidence="3" key="1">
    <citation type="submission" date="2016-10" db="EMBL/GenBank/DDBJ databases">
        <authorList>
            <person name="Varghese N."/>
            <person name="Submissions S."/>
        </authorList>
    </citation>
    <scope>NUCLEOTIDE SEQUENCE [LARGE SCALE GENOMIC DNA]</scope>
    <source>
        <strain evidence="3">CGMCC 1.3703</strain>
    </source>
</reference>
<dbReference type="InterPro" id="IPR011009">
    <property type="entry name" value="Kinase-like_dom_sf"/>
</dbReference>